<evidence type="ECO:0000256" key="2">
    <source>
        <dbReference type="SAM" id="SignalP"/>
    </source>
</evidence>
<evidence type="ECO:0000313" key="4">
    <source>
        <dbReference type="Proteomes" id="UP000272400"/>
    </source>
</evidence>
<proteinExistence type="predicted"/>
<feature type="signal peptide" evidence="2">
    <location>
        <begin position="1"/>
        <end position="19"/>
    </location>
</feature>
<feature type="region of interest" description="Disordered" evidence="1">
    <location>
        <begin position="96"/>
        <end position="118"/>
    </location>
</feature>
<evidence type="ECO:0000313" key="3">
    <source>
        <dbReference type="EMBL" id="ROO86956.1"/>
    </source>
</evidence>
<feature type="compositionally biased region" description="Pro residues" evidence="1">
    <location>
        <begin position="177"/>
        <end position="191"/>
    </location>
</feature>
<keyword evidence="2" id="KW-0732">Signal</keyword>
<gene>
    <name evidence="3" type="ORF">EDD29_4542</name>
</gene>
<accession>A0A3N1D0C2</accession>
<keyword evidence="4" id="KW-1185">Reference proteome</keyword>
<organism evidence="3 4">
    <name type="scientific">Actinocorallia herbida</name>
    <dbReference type="NCBI Taxonomy" id="58109"/>
    <lineage>
        <taxon>Bacteria</taxon>
        <taxon>Bacillati</taxon>
        <taxon>Actinomycetota</taxon>
        <taxon>Actinomycetes</taxon>
        <taxon>Streptosporangiales</taxon>
        <taxon>Thermomonosporaceae</taxon>
        <taxon>Actinocorallia</taxon>
    </lineage>
</organism>
<evidence type="ECO:0000256" key="1">
    <source>
        <dbReference type="SAM" id="MobiDB-lite"/>
    </source>
</evidence>
<protein>
    <recommendedName>
        <fullName evidence="5">Tetratricopeptide repeat protein</fullName>
    </recommendedName>
</protein>
<name>A0A3N1D0C2_9ACTN</name>
<evidence type="ECO:0008006" key="5">
    <source>
        <dbReference type="Google" id="ProtNLM"/>
    </source>
</evidence>
<reference evidence="3 4" key="1">
    <citation type="submission" date="2018-11" db="EMBL/GenBank/DDBJ databases">
        <title>Sequencing the genomes of 1000 actinobacteria strains.</title>
        <authorList>
            <person name="Klenk H.-P."/>
        </authorList>
    </citation>
    <scope>NUCLEOTIDE SEQUENCE [LARGE SCALE GENOMIC DNA]</scope>
    <source>
        <strain evidence="3 4">DSM 44254</strain>
    </source>
</reference>
<feature type="region of interest" description="Disordered" evidence="1">
    <location>
        <begin position="134"/>
        <end position="191"/>
    </location>
</feature>
<comment type="caution">
    <text evidence="3">The sequence shown here is derived from an EMBL/GenBank/DDBJ whole genome shotgun (WGS) entry which is preliminary data.</text>
</comment>
<feature type="chain" id="PRO_5039539829" description="Tetratricopeptide repeat protein" evidence="2">
    <location>
        <begin position="20"/>
        <end position="191"/>
    </location>
</feature>
<dbReference type="EMBL" id="RJKE01000001">
    <property type="protein sequence ID" value="ROO86956.1"/>
    <property type="molecule type" value="Genomic_DNA"/>
</dbReference>
<feature type="compositionally biased region" description="Basic and acidic residues" evidence="1">
    <location>
        <begin position="148"/>
        <end position="170"/>
    </location>
</feature>
<dbReference type="Proteomes" id="UP000272400">
    <property type="component" value="Unassembled WGS sequence"/>
</dbReference>
<sequence length="191" mass="20515">MNSARCVLLALVFLIAACGGESGLGDQLPTGDTSVGGERGPIYQALRAKNCDRAQELLDAADEDFPNKDLYLAGIANCKGNRKKARAYMKKYREQHDMPGAPEGSPVPTDSGNPSEQFGDVWYECYLIKEVEGGSAEECAEPPPETSPGRDEKTSPEKGTRSAEPTRTEEPTTMDPSPEPDSSPPPEPQPS</sequence>
<dbReference type="PROSITE" id="PS51257">
    <property type="entry name" value="PROKAR_LIPOPROTEIN"/>
    <property type="match status" value="1"/>
</dbReference>
<dbReference type="AlphaFoldDB" id="A0A3N1D0C2"/>